<evidence type="ECO:0000313" key="1">
    <source>
        <dbReference type="EMBL" id="PAV20990.1"/>
    </source>
</evidence>
<reference evidence="1 2" key="1">
    <citation type="journal article" date="2017" name="Mol. Ecol.">
        <title>Comparative and population genomic landscape of Phellinus noxius: A hypervariable fungus causing root rot in trees.</title>
        <authorList>
            <person name="Chung C.L."/>
            <person name="Lee T.J."/>
            <person name="Akiba M."/>
            <person name="Lee H.H."/>
            <person name="Kuo T.H."/>
            <person name="Liu D."/>
            <person name="Ke H.M."/>
            <person name="Yokoi T."/>
            <person name="Roa M.B."/>
            <person name="Lu M.J."/>
            <person name="Chang Y.Y."/>
            <person name="Ann P.J."/>
            <person name="Tsai J.N."/>
            <person name="Chen C.Y."/>
            <person name="Tzean S.S."/>
            <person name="Ota Y."/>
            <person name="Hattori T."/>
            <person name="Sahashi N."/>
            <person name="Liou R.F."/>
            <person name="Kikuchi T."/>
            <person name="Tsai I.J."/>
        </authorList>
    </citation>
    <scope>NUCLEOTIDE SEQUENCE [LARGE SCALE GENOMIC DNA]</scope>
    <source>
        <strain evidence="1 2">FFPRI411160</strain>
    </source>
</reference>
<keyword evidence="2" id="KW-1185">Reference proteome</keyword>
<comment type="caution">
    <text evidence="1">The sequence shown here is derived from an EMBL/GenBank/DDBJ whole genome shotgun (WGS) entry which is preliminary data.</text>
</comment>
<dbReference type="SUPFAM" id="SSF81383">
    <property type="entry name" value="F-box domain"/>
    <property type="match status" value="1"/>
</dbReference>
<dbReference type="InterPro" id="IPR036047">
    <property type="entry name" value="F-box-like_dom_sf"/>
</dbReference>
<dbReference type="AlphaFoldDB" id="A0A286UN47"/>
<proteinExistence type="predicted"/>
<dbReference type="InParanoid" id="A0A286UN47"/>
<name>A0A286UN47_9AGAM</name>
<dbReference type="CDD" id="cd09917">
    <property type="entry name" value="F-box_SF"/>
    <property type="match status" value="1"/>
</dbReference>
<gene>
    <name evidence="1" type="ORF">PNOK_0361700</name>
</gene>
<evidence type="ECO:0000313" key="2">
    <source>
        <dbReference type="Proteomes" id="UP000217199"/>
    </source>
</evidence>
<dbReference type="Proteomes" id="UP000217199">
    <property type="component" value="Unassembled WGS sequence"/>
</dbReference>
<dbReference type="EMBL" id="NBII01000003">
    <property type="protein sequence ID" value="PAV20990.1"/>
    <property type="molecule type" value="Genomic_DNA"/>
</dbReference>
<protein>
    <recommendedName>
        <fullName evidence="3">F-box domain-containing protein</fullName>
    </recommendedName>
</protein>
<evidence type="ECO:0008006" key="3">
    <source>
        <dbReference type="Google" id="ProtNLM"/>
    </source>
</evidence>
<dbReference type="OrthoDB" id="3257649at2759"/>
<accession>A0A286UN47</accession>
<sequence>MSVCKFTQLYDEILLNIAYHCSPGDLFALERTCRTFLEFFSYPMRHFWLFHLKQLDDFHVPLLSFQPALEILTSSEIKFIVYQTVKCHRNWNNSLGPRTSSRKAIDLKNKDLLGRLNSTRAMELSARGYFNAVRTQSDSRSTQLELIKIVAGGHYICLLWSEGYLQVWNTETRLVVWTYPQLGEFHSSVVIVFDVEFDTISENLFFVILEGQRFDSGIFKIIQVDPLNRVSRCIRSNCAIDAQRIRLCRFCNSGIFVIGEDTFLLSRDLSKMIQLTDLNGATLRDTTIVDGQIITAMHNGTSHKIIAIDVEDIIKTRWRRRSRRRREREGEDIGRFQVSIENDLIAHTSVMEIDSSGLRSGDMMVLSAYQPTWRDKQSDSIVYAAMMVKSSDETSFDSLAVYKLRLKSRAARMQKVLLGKQPEPPLLVLEQSKLPITLERPHPYSQESPYHLTTSGQCILSSVNTRSKSRSMSVVSLEPLLEGDLSVVQLKPISFGRLRVAPGVTSIDKDGGCLAYVDNEEKYLTLQYYN</sequence>
<organism evidence="1 2">
    <name type="scientific">Pyrrhoderma noxium</name>
    <dbReference type="NCBI Taxonomy" id="2282107"/>
    <lineage>
        <taxon>Eukaryota</taxon>
        <taxon>Fungi</taxon>
        <taxon>Dikarya</taxon>
        <taxon>Basidiomycota</taxon>
        <taxon>Agaricomycotina</taxon>
        <taxon>Agaricomycetes</taxon>
        <taxon>Hymenochaetales</taxon>
        <taxon>Hymenochaetaceae</taxon>
        <taxon>Pyrrhoderma</taxon>
    </lineage>
</organism>